<dbReference type="Gene3D" id="3.40.50.1820">
    <property type="entry name" value="alpha/beta hydrolase"/>
    <property type="match status" value="1"/>
</dbReference>
<dbReference type="OrthoDB" id="95392at2759"/>
<comment type="caution">
    <text evidence="3">The sequence shown here is derived from an EMBL/GenBank/DDBJ whole genome shotgun (WGS) entry which is preliminary data.</text>
</comment>
<keyword evidence="2" id="KW-1133">Transmembrane helix</keyword>
<evidence type="ECO:0000256" key="2">
    <source>
        <dbReference type="SAM" id="Phobius"/>
    </source>
</evidence>
<dbReference type="EMBL" id="JNBS01000510">
    <property type="protein sequence ID" value="OQS05070.1"/>
    <property type="molecule type" value="Genomic_DNA"/>
</dbReference>
<keyword evidence="4" id="KW-1185">Reference proteome</keyword>
<keyword evidence="2" id="KW-0472">Membrane</keyword>
<gene>
    <name evidence="3" type="ORF">THRCLA_02747</name>
</gene>
<organism evidence="3 4">
    <name type="scientific">Thraustotheca clavata</name>
    <dbReference type="NCBI Taxonomy" id="74557"/>
    <lineage>
        <taxon>Eukaryota</taxon>
        <taxon>Sar</taxon>
        <taxon>Stramenopiles</taxon>
        <taxon>Oomycota</taxon>
        <taxon>Saprolegniomycetes</taxon>
        <taxon>Saprolegniales</taxon>
        <taxon>Achlyaceae</taxon>
        <taxon>Thraustotheca</taxon>
    </lineage>
</organism>
<feature type="region of interest" description="Disordered" evidence="1">
    <location>
        <begin position="1"/>
        <end position="23"/>
    </location>
</feature>
<protein>
    <submittedName>
        <fullName evidence="3">Uncharacterized protein</fullName>
    </submittedName>
</protein>
<dbReference type="InterPro" id="IPR029058">
    <property type="entry name" value="AB_hydrolase_fold"/>
</dbReference>
<dbReference type="AlphaFoldDB" id="A0A1W0A4W9"/>
<dbReference type="PANTHER" id="PTHR22538:SF1">
    <property type="entry name" value="VWFD DOMAIN-CONTAINING PROTEIN"/>
    <property type="match status" value="1"/>
</dbReference>
<evidence type="ECO:0000313" key="4">
    <source>
        <dbReference type="Proteomes" id="UP000243217"/>
    </source>
</evidence>
<proteinExistence type="predicted"/>
<reference evidence="3 4" key="1">
    <citation type="journal article" date="2014" name="Genome Biol. Evol.">
        <title>The secreted proteins of Achlya hypogyna and Thraustotheca clavata identify the ancestral oomycete secretome and reveal gene acquisitions by horizontal gene transfer.</title>
        <authorList>
            <person name="Misner I."/>
            <person name="Blouin N."/>
            <person name="Leonard G."/>
            <person name="Richards T.A."/>
            <person name="Lane C.E."/>
        </authorList>
    </citation>
    <scope>NUCLEOTIDE SEQUENCE [LARGE SCALE GENOMIC DNA]</scope>
    <source>
        <strain evidence="3 4">ATCC 34112</strain>
    </source>
</reference>
<accession>A0A1W0A4W9</accession>
<sequence length="556" mass="60216">MASTPITTPGPYATVFSPQAEQTTPKPRRRMKIVIVVVALCGAILISIGAVVYTFQTKVNNHSNEILSNIQHTPGLRFTVTAKRQGLTFNGKSSAQIYVIPKTQDQFEFDAFLAQEGPEVTEQYLIKDGRAYWSVWKEDNFVQGGCLSEEQIPPFELMESSLTSANVVDYVNGTSITASDCPNGKLLYLKFAGESYVFCNSNQNKLTHASSSDLDITVEYLTEPSFLPAMDIPGNLTCDVVVPASIPSPKATLMQTSNEIYSAWTTSRTATLRKSSCACKSTPKPCLFVHGVGQATNGPLLNTFKDSWGEIHDHAPCCSSIKFAQFETTKRGWANDELQQQFCSAALQVSGSNSKEFSNMILVTYSMGNLIASAAAATNKCTFGNDVTWVSIAGPMQGSKTANLLQEKCIAGGWGAGLKSILSTVGFCPVTDAYLSLKHQTTVDGTMKAKFQAAQAIRSKYVSHLMCGTSSNGLVSFSAAGLVAVGKMSNHDDPMYDGVVDLSSCTVGVDRSRMGTDADSSYHYEASINHLDASFRHGDGWWGSNRKPIKWFECAL</sequence>
<name>A0A1W0A4W9_9STRA</name>
<dbReference type="PANTHER" id="PTHR22538">
    <property type="entry name" value="CILIA- AND FLAGELLA-ASSOCIATED PROTEIN 74"/>
    <property type="match status" value="1"/>
</dbReference>
<feature type="transmembrane region" description="Helical" evidence="2">
    <location>
        <begin position="33"/>
        <end position="55"/>
    </location>
</feature>
<evidence type="ECO:0000313" key="3">
    <source>
        <dbReference type="EMBL" id="OQS05070.1"/>
    </source>
</evidence>
<evidence type="ECO:0000256" key="1">
    <source>
        <dbReference type="SAM" id="MobiDB-lite"/>
    </source>
</evidence>
<keyword evidence="2" id="KW-0812">Transmembrane</keyword>
<dbReference type="Proteomes" id="UP000243217">
    <property type="component" value="Unassembled WGS sequence"/>
</dbReference>